<accession>A0ABU6YLN3</accession>
<reference evidence="1 2" key="1">
    <citation type="journal article" date="2023" name="Plants (Basel)">
        <title>Bridging the Gap: Combining Genomics and Transcriptomics Approaches to Understand Stylosanthes scabra, an Orphan Legume from the Brazilian Caatinga.</title>
        <authorList>
            <person name="Ferreira-Neto J.R.C."/>
            <person name="da Silva M.D."/>
            <person name="Binneck E."/>
            <person name="de Melo N.F."/>
            <person name="da Silva R.H."/>
            <person name="de Melo A.L.T.M."/>
            <person name="Pandolfi V."/>
            <person name="Bustamante F.O."/>
            <person name="Brasileiro-Vidal A.C."/>
            <person name="Benko-Iseppon A.M."/>
        </authorList>
    </citation>
    <scope>NUCLEOTIDE SEQUENCE [LARGE SCALE GENOMIC DNA]</scope>
    <source>
        <tissue evidence="1">Leaves</tissue>
    </source>
</reference>
<proteinExistence type="predicted"/>
<evidence type="ECO:0000313" key="2">
    <source>
        <dbReference type="Proteomes" id="UP001341840"/>
    </source>
</evidence>
<keyword evidence="2" id="KW-1185">Reference proteome</keyword>
<dbReference type="Proteomes" id="UP001341840">
    <property type="component" value="Unassembled WGS sequence"/>
</dbReference>
<protein>
    <submittedName>
        <fullName evidence="1">Uncharacterized protein</fullName>
    </submittedName>
</protein>
<sequence length="169" mass="18681">MQQQREEKVEQHAGLDLMEERWGGIWVAFRVELVTVQPLPTQSHRRFVVDRPRPLPSLSPLSFTHSLHPSFSASTSLCVTEPFCSHQCGSSPPLIGAILSHREFSPCLLVPVFSPSPFLPSPSTLSVKASRGLKSQPLSLLASLGLSRGLQASESSHRLQAMAHRHRFV</sequence>
<name>A0ABU6YLN3_9FABA</name>
<evidence type="ECO:0000313" key="1">
    <source>
        <dbReference type="EMBL" id="MED6210194.1"/>
    </source>
</evidence>
<gene>
    <name evidence="1" type="ORF">PIB30_061910</name>
</gene>
<dbReference type="EMBL" id="JASCZI010242223">
    <property type="protein sequence ID" value="MED6210194.1"/>
    <property type="molecule type" value="Genomic_DNA"/>
</dbReference>
<organism evidence="1 2">
    <name type="scientific">Stylosanthes scabra</name>
    <dbReference type="NCBI Taxonomy" id="79078"/>
    <lineage>
        <taxon>Eukaryota</taxon>
        <taxon>Viridiplantae</taxon>
        <taxon>Streptophyta</taxon>
        <taxon>Embryophyta</taxon>
        <taxon>Tracheophyta</taxon>
        <taxon>Spermatophyta</taxon>
        <taxon>Magnoliopsida</taxon>
        <taxon>eudicotyledons</taxon>
        <taxon>Gunneridae</taxon>
        <taxon>Pentapetalae</taxon>
        <taxon>rosids</taxon>
        <taxon>fabids</taxon>
        <taxon>Fabales</taxon>
        <taxon>Fabaceae</taxon>
        <taxon>Papilionoideae</taxon>
        <taxon>50 kb inversion clade</taxon>
        <taxon>dalbergioids sensu lato</taxon>
        <taxon>Dalbergieae</taxon>
        <taxon>Pterocarpus clade</taxon>
        <taxon>Stylosanthes</taxon>
    </lineage>
</organism>
<comment type="caution">
    <text evidence="1">The sequence shown here is derived from an EMBL/GenBank/DDBJ whole genome shotgun (WGS) entry which is preliminary data.</text>
</comment>